<name>G3HTJ9_CRIGR</name>
<dbReference type="EMBL" id="JH000702">
    <property type="protein sequence ID" value="EGV93482.1"/>
    <property type="molecule type" value="Genomic_DNA"/>
</dbReference>
<accession>G3HTJ9</accession>
<reference evidence="2" key="1">
    <citation type="journal article" date="2011" name="Nat. Biotechnol.">
        <title>The genomic sequence of the Chinese hamster ovary (CHO)-K1 cell line.</title>
        <authorList>
            <person name="Xu X."/>
            <person name="Nagarajan H."/>
            <person name="Lewis N.E."/>
            <person name="Pan S."/>
            <person name="Cai Z."/>
            <person name="Liu X."/>
            <person name="Chen W."/>
            <person name="Xie M."/>
            <person name="Wang W."/>
            <person name="Hammond S."/>
            <person name="Andersen M.R."/>
            <person name="Neff N."/>
            <person name="Passarelli B."/>
            <person name="Koh W."/>
            <person name="Fan H.C."/>
            <person name="Wang J."/>
            <person name="Gui Y."/>
            <person name="Lee K.H."/>
            <person name="Betenbaugh M.J."/>
            <person name="Quake S.R."/>
            <person name="Famili I."/>
            <person name="Palsson B.O."/>
            <person name="Wang J."/>
        </authorList>
    </citation>
    <scope>NUCLEOTIDE SEQUENCE [LARGE SCALE GENOMIC DNA]</scope>
    <source>
        <strain evidence="2">CHO K1 cell line</strain>
    </source>
</reference>
<dbReference type="Proteomes" id="UP000001075">
    <property type="component" value="Unassembled WGS sequence"/>
</dbReference>
<evidence type="ECO:0000313" key="1">
    <source>
        <dbReference type="EMBL" id="EGV93482.1"/>
    </source>
</evidence>
<evidence type="ECO:0000313" key="2">
    <source>
        <dbReference type="Proteomes" id="UP000001075"/>
    </source>
</evidence>
<dbReference type="InParanoid" id="G3HTJ9"/>
<protein>
    <submittedName>
        <fullName evidence="1">Uncharacterized protein</fullName>
    </submittedName>
</protein>
<sequence length="69" mass="7952">MSAEDLSTSPDFTQVIMPKSNHGQLQQLLWLRVLGLRKRVNYLVLSLQTQCLTINFLSLPSIITYNFKK</sequence>
<organism evidence="1 2">
    <name type="scientific">Cricetulus griseus</name>
    <name type="common">Chinese hamster</name>
    <name type="synonym">Cricetulus barabensis griseus</name>
    <dbReference type="NCBI Taxonomy" id="10029"/>
    <lineage>
        <taxon>Eukaryota</taxon>
        <taxon>Metazoa</taxon>
        <taxon>Chordata</taxon>
        <taxon>Craniata</taxon>
        <taxon>Vertebrata</taxon>
        <taxon>Euteleostomi</taxon>
        <taxon>Mammalia</taxon>
        <taxon>Eutheria</taxon>
        <taxon>Euarchontoglires</taxon>
        <taxon>Glires</taxon>
        <taxon>Rodentia</taxon>
        <taxon>Myomorpha</taxon>
        <taxon>Muroidea</taxon>
        <taxon>Cricetidae</taxon>
        <taxon>Cricetinae</taxon>
        <taxon>Cricetulus</taxon>
    </lineage>
</organism>
<dbReference type="AlphaFoldDB" id="G3HTJ9"/>
<gene>
    <name evidence="1" type="ORF">I79_014227</name>
</gene>
<proteinExistence type="predicted"/>